<accession>A0ABV6BND7</accession>
<organism evidence="1 2">
    <name type="scientific">Flavobacterium procerum</name>
    <dbReference type="NCBI Taxonomy" id="1455569"/>
    <lineage>
        <taxon>Bacteria</taxon>
        <taxon>Pseudomonadati</taxon>
        <taxon>Bacteroidota</taxon>
        <taxon>Flavobacteriia</taxon>
        <taxon>Flavobacteriales</taxon>
        <taxon>Flavobacteriaceae</taxon>
        <taxon>Flavobacterium</taxon>
    </lineage>
</organism>
<proteinExistence type="predicted"/>
<evidence type="ECO:0000313" key="2">
    <source>
        <dbReference type="Proteomes" id="UP001589734"/>
    </source>
</evidence>
<reference evidence="1 2" key="1">
    <citation type="submission" date="2024-09" db="EMBL/GenBank/DDBJ databases">
        <authorList>
            <person name="Sun Q."/>
            <person name="Mori K."/>
        </authorList>
    </citation>
    <scope>NUCLEOTIDE SEQUENCE [LARGE SCALE GENOMIC DNA]</scope>
    <source>
        <strain evidence="1 2">CGMCC 1.12926</strain>
    </source>
</reference>
<gene>
    <name evidence="1" type="ORF">ACFFLS_07895</name>
</gene>
<dbReference type="Proteomes" id="UP001589734">
    <property type="component" value="Unassembled WGS sequence"/>
</dbReference>
<name>A0ABV6BND7_9FLAO</name>
<comment type="caution">
    <text evidence="1">The sequence shown here is derived from an EMBL/GenBank/DDBJ whole genome shotgun (WGS) entry which is preliminary data.</text>
</comment>
<keyword evidence="2" id="KW-1185">Reference proteome</keyword>
<sequence length="205" mass="24355">MGTFSQTSIKCNNIETIIEELKEYLPIGREIWLDTNKWWFYNVPHEENSFDGTNLTIIVSKNLSKDWVEVEFDFHFGLYFFDEILKQISKKMDTLILLVYYQSTVEEARLAKFKNGQLQLSYYEKYFYEEVIENDVLTRKSNYVADNFGVAASTIEELKNTKLGDETLLIEYDFIYKYLNSEGWGTDSARENFTDEKYLHLEHLK</sequence>
<evidence type="ECO:0000313" key="1">
    <source>
        <dbReference type="EMBL" id="MFC0076959.1"/>
    </source>
</evidence>
<protein>
    <submittedName>
        <fullName evidence="1">Uncharacterized protein</fullName>
    </submittedName>
</protein>
<dbReference type="RefSeq" id="WP_379685989.1">
    <property type="nucleotide sequence ID" value="NZ_JBHLYW010000007.1"/>
</dbReference>
<dbReference type="EMBL" id="JBHLYW010000007">
    <property type="protein sequence ID" value="MFC0076959.1"/>
    <property type="molecule type" value="Genomic_DNA"/>
</dbReference>